<dbReference type="eggNOG" id="ENOG50334R0">
    <property type="taxonomic scope" value="Bacteria"/>
</dbReference>
<dbReference type="Pfam" id="PF25681">
    <property type="entry name" value="Phage_TTP_17"/>
    <property type="match status" value="1"/>
</dbReference>
<protein>
    <submittedName>
        <fullName evidence="1">Uncharacterized protein</fullName>
    </submittedName>
</protein>
<accession>G0IZ68</accession>
<dbReference type="AlphaFoldDB" id="G0IZ68"/>
<keyword evidence="2" id="KW-1185">Reference proteome</keyword>
<dbReference type="STRING" id="880070.Cycma_0062"/>
<dbReference type="InterPro" id="IPR058154">
    <property type="entry name" value="Bxb1_TTP-like"/>
</dbReference>
<evidence type="ECO:0000313" key="1">
    <source>
        <dbReference type="EMBL" id="AEL23847.1"/>
    </source>
</evidence>
<dbReference type="Proteomes" id="UP000001635">
    <property type="component" value="Chromosome"/>
</dbReference>
<dbReference type="OrthoDB" id="1086539at2"/>
<reference evidence="2" key="1">
    <citation type="submission" date="2011-07" db="EMBL/GenBank/DDBJ databases">
        <title>The complete genome of Cyclobacterium marinum DSM 745.</title>
        <authorList>
            <person name="Lucas S."/>
            <person name="Han J."/>
            <person name="Lapidus A."/>
            <person name="Bruce D."/>
            <person name="Goodwin L."/>
            <person name="Pitluck S."/>
            <person name="Peters L."/>
            <person name="Kyrpides N."/>
            <person name="Mavromatis K."/>
            <person name="Ivanova N."/>
            <person name="Ovchinnikova G."/>
            <person name="Chertkov O."/>
            <person name="Detter J.C."/>
            <person name="Tapia R."/>
            <person name="Han C."/>
            <person name="Land M."/>
            <person name="Hauser L."/>
            <person name="Markowitz V."/>
            <person name="Cheng J.-F."/>
            <person name="Hugenholtz P."/>
            <person name="Woyke T."/>
            <person name="Wu D."/>
            <person name="Tindall B."/>
            <person name="Schuetze A."/>
            <person name="Brambilla E."/>
            <person name="Klenk H.-P."/>
            <person name="Eisen J.A."/>
        </authorList>
    </citation>
    <scope>NUCLEOTIDE SEQUENCE [LARGE SCALE GENOMIC DNA]</scope>
    <source>
        <strain evidence="2">ATCC 25205 / DSM 745 / LMG 13164 / NCIMB 1802</strain>
    </source>
</reference>
<proteinExistence type="predicted"/>
<dbReference type="EMBL" id="CP002955">
    <property type="protein sequence ID" value="AEL23847.1"/>
    <property type="molecule type" value="Genomic_DNA"/>
</dbReference>
<gene>
    <name evidence="1" type="ordered locus">Cycma_0062</name>
</gene>
<dbReference type="HOGENOM" id="CLU_1601298_0_0_10"/>
<name>G0IZ68_CYCMS</name>
<evidence type="ECO:0000313" key="2">
    <source>
        <dbReference type="Proteomes" id="UP000001635"/>
    </source>
</evidence>
<organism evidence="1 2">
    <name type="scientific">Cyclobacterium marinum (strain ATCC 25205 / DSM 745 / LMG 13164 / NCIMB 1802)</name>
    <name type="common">Flectobacillus marinus</name>
    <dbReference type="NCBI Taxonomy" id="880070"/>
    <lineage>
        <taxon>Bacteria</taxon>
        <taxon>Pseudomonadati</taxon>
        <taxon>Bacteroidota</taxon>
        <taxon>Cytophagia</taxon>
        <taxon>Cytophagales</taxon>
        <taxon>Cyclobacteriaceae</taxon>
        <taxon>Cyclobacterium</taxon>
    </lineage>
</organism>
<sequence>MSRVAFGITSMKVGGIDAVTGLPTSLEDVGRIYRDTGTWTVADGEETNHYAERELDPVITIQNPGVETLNFSLMDTPADTLALWAGGTVTEVVDEPDVWNKPRGPVNIEKSIEIVTADGTKFTINRGKVTAKRNLTPTRNGIFLLEISIKVMTPLVDGVPPVTIADPPAEE</sequence>
<dbReference type="KEGG" id="cmr:Cycma_0062"/>
<dbReference type="RefSeq" id="WP_014018146.1">
    <property type="nucleotide sequence ID" value="NC_015914.1"/>
</dbReference>